<dbReference type="SUPFAM" id="SSF55961">
    <property type="entry name" value="Bet v1-like"/>
    <property type="match status" value="1"/>
</dbReference>
<gene>
    <name evidence="1" type="ORF">UFOPK3204_01255</name>
</gene>
<dbReference type="AlphaFoldDB" id="A0A6J7AKS0"/>
<name>A0A6J7AKS0_9ZZZZ</name>
<reference evidence="1" key="1">
    <citation type="submission" date="2020-05" db="EMBL/GenBank/DDBJ databases">
        <authorList>
            <person name="Chiriac C."/>
            <person name="Salcher M."/>
            <person name="Ghai R."/>
            <person name="Kavagutti S V."/>
        </authorList>
    </citation>
    <scope>NUCLEOTIDE SEQUENCE</scope>
</reference>
<evidence type="ECO:0000313" key="1">
    <source>
        <dbReference type="EMBL" id="CAB4833472.1"/>
    </source>
</evidence>
<organism evidence="1">
    <name type="scientific">freshwater metagenome</name>
    <dbReference type="NCBI Taxonomy" id="449393"/>
    <lineage>
        <taxon>unclassified sequences</taxon>
        <taxon>metagenomes</taxon>
        <taxon>ecological metagenomes</taxon>
    </lineage>
</organism>
<dbReference type="InterPro" id="IPR019639">
    <property type="entry name" value="DUF2505"/>
</dbReference>
<accession>A0A6J7AKS0</accession>
<dbReference type="EMBL" id="CAFABK010000063">
    <property type="protein sequence ID" value="CAB4833472.1"/>
    <property type="molecule type" value="Genomic_DNA"/>
</dbReference>
<sequence length="163" mass="17095">MAMTLDVHQTFPGSVDQVRAMLTDPDYARNRAEQTGSISCEVTVTAGTGGATEVTIKRVLPANLPSFASSMVGPNLEATEQQTWAPAAGGTCTAPFEVSFSGPLGASGVITLSGAGDQTTAHTSATIKSTVPFVGGKLEKMAQEQMIKYLAKDEELGREWLSR</sequence>
<dbReference type="Pfam" id="PF10698">
    <property type="entry name" value="DUF2505"/>
    <property type="match status" value="1"/>
</dbReference>
<proteinExistence type="predicted"/>
<protein>
    <submittedName>
        <fullName evidence="1">Unannotated protein</fullName>
    </submittedName>
</protein>